<evidence type="ECO:0000256" key="3">
    <source>
        <dbReference type="SAM" id="Coils"/>
    </source>
</evidence>
<proteinExistence type="predicted"/>
<keyword evidence="3" id="KW-0175">Coiled coil</keyword>
<keyword evidence="7" id="KW-1185">Reference proteome</keyword>
<dbReference type="AlphaFoldDB" id="A0A0M0J3R4"/>
<keyword evidence="1" id="KW-0677">Repeat</keyword>
<sequence length="571" mass="62725">MAPKKDKLKKDVTKLPASGASSHRSDAPSHRGDTPSKEKKSSRGKAEKKGKSEKKKSALDTVSEEGVLEQETSRVEPLNELLAPLEELLEAKRAELGQVENELESINEELEEPEEPGGGGSVPDEATPRKLVPSESFVIKRTQAIKIWKSFANAKLAEMASSLDAALHNDEKLRTLFAHMDADLGGSIDKDELKGALDAAGKKVTDEQLQHMFDHADEDGGGDIDYDEFAKVVKGVKASRAAFIIERGVRRHQEAATKKRTKLTMEELEAALRRALLTKTPKEVLAEFDVNKNGVISRAEFRDGVSNILKLEFKPKDLDALFDTFDHNRDHSIDINELQESFKSLREVTKRIKAQVANLRAQRAKLKTALVVLEARRADVSAVTQASFDEDALLVAHRSAQRVDAKVGAVLNGRIKSESNPKGVFSFEDMVAKWDNRRKVEGFMDLDEFTTLVKAELTASKSKLTAAQTLFNLGQTALDQSEIQAQFAALDPEGTGSIQIRQSLKRMIDAEFARAGRDAALVTSCAERKAAALEAQAAFKKLVFEFVQQEQEAADAAMQTPLALADAAEIN</sequence>
<dbReference type="PANTHER" id="PTHR23050">
    <property type="entry name" value="CALCIUM BINDING PROTEIN"/>
    <property type="match status" value="1"/>
</dbReference>
<keyword evidence="2" id="KW-0106">Calcium</keyword>
<dbReference type="InterPro" id="IPR050145">
    <property type="entry name" value="Centrin_CML-like"/>
</dbReference>
<dbReference type="Pfam" id="PF13499">
    <property type="entry name" value="EF-hand_7"/>
    <property type="match status" value="2"/>
</dbReference>
<feature type="domain" description="EF-hand" evidence="5">
    <location>
        <begin position="313"/>
        <end position="348"/>
    </location>
</feature>
<dbReference type="EMBL" id="JWZX01003385">
    <property type="protein sequence ID" value="KOO21170.1"/>
    <property type="molecule type" value="Genomic_DNA"/>
</dbReference>
<dbReference type="GO" id="GO:0005509">
    <property type="term" value="F:calcium ion binding"/>
    <property type="evidence" value="ECO:0007669"/>
    <property type="project" value="InterPro"/>
</dbReference>
<feature type="compositionally biased region" description="Basic and acidic residues" evidence="4">
    <location>
        <begin position="1"/>
        <end position="13"/>
    </location>
</feature>
<evidence type="ECO:0000313" key="7">
    <source>
        <dbReference type="Proteomes" id="UP000037460"/>
    </source>
</evidence>
<dbReference type="PROSITE" id="PS00018">
    <property type="entry name" value="EF_HAND_1"/>
    <property type="match status" value="3"/>
</dbReference>
<dbReference type="Proteomes" id="UP000037460">
    <property type="component" value="Unassembled WGS sequence"/>
</dbReference>
<protein>
    <recommendedName>
        <fullName evidence="5">EF-hand domain-containing protein</fullName>
    </recommendedName>
</protein>
<organism evidence="6 7">
    <name type="scientific">Chrysochromulina tobinii</name>
    <dbReference type="NCBI Taxonomy" id="1460289"/>
    <lineage>
        <taxon>Eukaryota</taxon>
        <taxon>Haptista</taxon>
        <taxon>Haptophyta</taxon>
        <taxon>Prymnesiophyceae</taxon>
        <taxon>Prymnesiales</taxon>
        <taxon>Chrysochromulinaceae</taxon>
        <taxon>Chrysochromulina</taxon>
    </lineage>
</organism>
<name>A0A0M0J3R4_9EUKA</name>
<dbReference type="SMART" id="SM00054">
    <property type="entry name" value="EFh"/>
    <property type="match status" value="4"/>
</dbReference>
<feature type="compositionally biased region" description="Basic and acidic residues" evidence="4">
    <location>
        <begin position="23"/>
        <end position="58"/>
    </location>
</feature>
<dbReference type="Gene3D" id="1.10.238.10">
    <property type="entry name" value="EF-hand"/>
    <property type="match status" value="2"/>
</dbReference>
<feature type="coiled-coil region" evidence="3">
    <location>
        <begin position="335"/>
        <end position="376"/>
    </location>
</feature>
<evidence type="ECO:0000256" key="2">
    <source>
        <dbReference type="ARBA" id="ARBA00022837"/>
    </source>
</evidence>
<reference evidence="7" key="1">
    <citation type="journal article" date="2015" name="PLoS Genet.">
        <title>Genome Sequence and Transcriptome Analyses of Chrysochromulina tobin: Metabolic Tools for Enhanced Algal Fitness in the Prominent Order Prymnesiales (Haptophyceae).</title>
        <authorList>
            <person name="Hovde B.T."/>
            <person name="Deodato C.R."/>
            <person name="Hunsperger H.M."/>
            <person name="Ryken S.A."/>
            <person name="Yost W."/>
            <person name="Jha R.K."/>
            <person name="Patterson J."/>
            <person name="Monnat R.J. Jr."/>
            <person name="Barlow S.B."/>
            <person name="Starkenburg S.R."/>
            <person name="Cattolico R.A."/>
        </authorList>
    </citation>
    <scope>NUCLEOTIDE SEQUENCE</scope>
    <source>
        <strain evidence="7">CCMP291</strain>
    </source>
</reference>
<accession>A0A0M0J3R4</accession>
<evidence type="ECO:0000256" key="4">
    <source>
        <dbReference type="SAM" id="MobiDB-lite"/>
    </source>
</evidence>
<comment type="caution">
    <text evidence="6">The sequence shown here is derived from an EMBL/GenBank/DDBJ whole genome shotgun (WGS) entry which is preliminary data.</text>
</comment>
<feature type="region of interest" description="Disordered" evidence="4">
    <location>
        <begin position="1"/>
        <end position="78"/>
    </location>
</feature>
<dbReference type="SUPFAM" id="SSF47473">
    <property type="entry name" value="EF-hand"/>
    <property type="match status" value="1"/>
</dbReference>
<dbReference type="PROSITE" id="PS50222">
    <property type="entry name" value="EF_HAND_2"/>
    <property type="match status" value="4"/>
</dbReference>
<feature type="domain" description="EF-hand" evidence="5">
    <location>
        <begin position="168"/>
        <end position="203"/>
    </location>
</feature>
<evidence type="ECO:0000256" key="1">
    <source>
        <dbReference type="ARBA" id="ARBA00022737"/>
    </source>
</evidence>
<dbReference type="InterPro" id="IPR002048">
    <property type="entry name" value="EF_hand_dom"/>
</dbReference>
<gene>
    <name evidence="6" type="ORF">Ctob_000100</name>
</gene>
<feature type="domain" description="EF-hand" evidence="5">
    <location>
        <begin position="276"/>
        <end position="311"/>
    </location>
</feature>
<dbReference type="InterPro" id="IPR011992">
    <property type="entry name" value="EF-hand-dom_pair"/>
</dbReference>
<evidence type="ECO:0000259" key="5">
    <source>
        <dbReference type="PROSITE" id="PS50222"/>
    </source>
</evidence>
<dbReference type="InterPro" id="IPR018247">
    <property type="entry name" value="EF_Hand_1_Ca_BS"/>
</dbReference>
<evidence type="ECO:0000313" key="6">
    <source>
        <dbReference type="EMBL" id="KOO21170.1"/>
    </source>
</evidence>
<feature type="domain" description="EF-hand" evidence="5">
    <location>
        <begin position="204"/>
        <end position="239"/>
    </location>
</feature>
<dbReference type="CDD" id="cd00051">
    <property type="entry name" value="EFh"/>
    <property type="match status" value="2"/>
</dbReference>
<feature type="region of interest" description="Disordered" evidence="4">
    <location>
        <begin position="108"/>
        <end position="129"/>
    </location>
</feature>